<comment type="similarity">
    <text evidence="1">Belongs to the prespore-cell-inducing factor family.</text>
</comment>
<protein>
    <submittedName>
        <fullName evidence="7">Lipoprotein</fullName>
    </submittedName>
</protein>
<dbReference type="InterPro" id="IPR011874">
    <property type="entry name" value="Fibro_Slime"/>
</dbReference>
<dbReference type="InterPro" id="IPR011658">
    <property type="entry name" value="PA14_dom"/>
</dbReference>
<dbReference type="NCBIfam" id="TIGR02232">
    <property type="entry name" value="myxo_disulf_rpt"/>
    <property type="match status" value="6"/>
</dbReference>
<evidence type="ECO:0000259" key="6">
    <source>
        <dbReference type="PROSITE" id="PS51820"/>
    </source>
</evidence>
<dbReference type="RefSeq" id="WP_002628859.1">
    <property type="nucleotide sequence ID" value="NZ_ANAH02000001.1"/>
</dbReference>
<dbReference type="PANTHER" id="PTHR31137:SF5">
    <property type="entry name" value="PROTEIN PSIQ-RELATED"/>
    <property type="match status" value="1"/>
</dbReference>
<dbReference type="PANTHER" id="PTHR31137">
    <property type="entry name" value="PROTEIN PSIB-RELATED-RELATED"/>
    <property type="match status" value="1"/>
</dbReference>
<evidence type="ECO:0000256" key="4">
    <source>
        <dbReference type="ARBA" id="ARBA00023157"/>
    </source>
</evidence>
<evidence type="ECO:0000256" key="3">
    <source>
        <dbReference type="ARBA" id="ARBA00022737"/>
    </source>
</evidence>
<evidence type="ECO:0000256" key="5">
    <source>
        <dbReference type="ARBA" id="ARBA00023180"/>
    </source>
</evidence>
<feature type="domain" description="PA14" evidence="6">
    <location>
        <begin position="349"/>
        <end position="498"/>
    </location>
</feature>
<proteinExistence type="inferred from homology"/>
<dbReference type="Proteomes" id="UP000011682">
    <property type="component" value="Unassembled WGS sequence"/>
</dbReference>
<dbReference type="PROSITE" id="PS51257">
    <property type="entry name" value="PROKAR_LIPOPROTEIN"/>
    <property type="match status" value="1"/>
</dbReference>
<dbReference type="SMART" id="SM00758">
    <property type="entry name" value="PA14"/>
    <property type="match status" value="1"/>
</dbReference>
<evidence type="ECO:0000313" key="7">
    <source>
        <dbReference type="EMBL" id="EPX65305.1"/>
    </source>
</evidence>
<dbReference type="EMBL" id="ANAH02000001">
    <property type="protein sequence ID" value="EPX65305.1"/>
    <property type="molecule type" value="Genomic_DNA"/>
</dbReference>
<keyword evidence="3" id="KW-0677">Repeat</keyword>
<keyword evidence="5" id="KW-0325">Glycoprotein</keyword>
<dbReference type="PROSITE" id="PS51820">
    <property type="entry name" value="PA14"/>
    <property type="match status" value="1"/>
</dbReference>
<sequence length="557" mass="57974">MRSDLPGGVRFTGLVLVSFLVSMLASGCGGGGGGECGDGARQSAESCDDGNTADGDGCAASCRAVEEGWACDTPGQACVRTTCGNGTRDNTEACDDGNTTAGDGCDTRCLVEEGWSCTAQGDRCFAATCGDRIIAGDEECEDGNALPGDGCGATCRLESGYKCPAAGEPCIRTVCGDRVVEGTEQCDDGNNNLGDGCSPLCTTEPRCSGGTCASSCGDGVLLPNDPKEQCDDGNTRANDGCSPTCTLEPGFSCQAVDSATPEKVSIPVVYRDFRGNDLTNPKGHADFENANGEERGICGPLYSPLSPDGKPVYAKEGATSTTTHGRAAFDQWYRDVEGVNLAVAGSLELLKDATNGSYVFDDQSFFPLDNLGWVAQGKEPTRKDNGGVSHNFSFTSEARYWFEYKGTEVLTFRGDDDVWVFINGRLALDLGGVHGAESGTITLKNQATNLGLQVGGIYEAVVFQAERHTSASSYQLTLTNFVTRRTQCTPTCGNGTVDPGEECDEGASNGSGQCTRACVFGPRCGDNVVQPEAGEQCDDGNTVSGDGCSALCKAEIK</sequence>
<evidence type="ECO:0000313" key="8">
    <source>
        <dbReference type="Proteomes" id="UP000011682"/>
    </source>
</evidence>
<dbReference type="Pfam" id="PF07691">
    <property type="entry name" value="PA14"/>
    <property type="match status" value="1"/>
</dbReference>
<keyword evidence="2" id="KW-0732">Signal</keyword>
<dbReference type="GO" id="GO:0005576">
    <property type="term" value="C:extracellular region"/>
    <property type="evidence" value="ECO:0007669"/>
    <property type="project" value="TreeGrafter"/>
</dbReference>
<name>S9PM17_CYSF2</name>
<evidence type="ECO:0000256" key="1">
    <source>
        <dbReference type="ARBA" id="ARBA00008709"/>
    </source>
</evidence>
<dbReference type="OrthoDB" id="9757642at2"/>
<dbReference type="InterPro" id="IPR051154">
    <property type="entry name" value="Prespore-cell_inducing_factor"/>
</dbReference>
<dbReference type="AlphaFoldDB" id="S9PM17"/>
<dbReference type="eggNOG" id="COG1506">
    <property type="taxonomic scope" value="Bacteria"/>
</dbReference>
<accession>S9PM17</accession>
<keyword evidence="4" id="KW-1015">Disulfide bond</keyword>
<dbReference type="NCBIfam" id="TIGR02148">
    <property type="entry name" value="Fibro_Slime"/>
    <property type="match status" value="1"/>
</dbReference>
<gene>
    <name evidence="7" type="ORF">D187_000731</name>
</gene>
<dbReference type="InterPro" id="IPR037524">
    <property type="entry name" value="PA14/GLEYA"/>
</dbReference>
<keyword evidence="7" id="KW-0449">Lipoprotein</keyword>
<evidence type="ECO:0000256" key="2">
    <source>
        <dbReference type="ARBA" id="ARBA00022729"/>
    </source>
</evidence>
<comment type="caution">
    <text evidence="7">The sequence shown here is derived from an EMBL/GenBank/DDBJ whole genome shotgun (WGS) entry which is preliminary data.</text>
</comment>
<dbReference type="InterPro" id="IPR011936">
    <property type="entry name" value="Myxo_disulph_rpt"/>
</dbReference>
<dbReference type="Pfam" id="PF13948">
    <property type="entry name" value="DUF4215"/>
    <property type="match status" value="6"/>
</dbReference>
<keyword evidence="8" id="KW-1185">Reference proteome</keyword>
<organism evidence="7 8">
    <name type="scientific">Cystobacter fuscus (strain ATCC 25194 / DSM 2262 / NBRC 100088 / M29)</name>
    <dbReference type="NCBI Taxonomy" id="1242864"/>
    <lineage>
        <taxon>Bacteria</taxon>
        <taxon>Pseudomonadati</taxon>
        <taxon>Myxococcota</taxon>
        <taxon>Myxococcia</taxon>
        <taxon>Myxococcales</taxon>
        <taxon>Cystobacterineae</taxon>
        <taxon>Archangiaceae</taxon>
        <taxon>Cystobacter</taxon>
    </lineage>
</organism>
<reference evidence="7" key="1">
    <citation type="submission" date="2013-05" db="EMBL/GenBank/DDBJ databases">
        <title>Genome assembly of Cystobacter fuscus DSM 2262.</title>
        <authorList>
            <person name="Sharma G."/>
            <person name="Khatri I."/>
            <person name="Kaur C."/>
            <person name="Mayilraj S."/>
            <person name="Subramanian S."/>
        </authorList>
    </citation>
    <scope>NUCLEOTIDE SEQUENCE [LARGE SCALE GENOMIC DNA]</scope>
    <source>
        <strain evidence="7">DSM 2262</strain>
    </source>
</reference>